<accession>A0A3N4U7W1</accession>
<feature type="region of interest" description="Disordered" evidence="1">
    <location>
        <begin position="1"/>
        <end position="22"/>
    </location>
</feature>
<evidence type="ECO:0000313" key="2">
    <source>
        <dbReference type="EMBL" id="RPE63049.1"/>
    </source>
</evidence>
<protein>
    <submittedName>
        <fullName evidence="2">Uncharacterized protein</fullName>
    </submittedName>
</protein>
<dbReference type="AlphaFoldDB" id="A0A3N4U7W1"/>
<dbReference type="EMBL" id="RKQL01000007">
    <property type="protein sequence ID" value="RPE63049.1"/>
    <property type="molecule type" value="Genomic_DNA"/>
</dbReference>
<evidence type="ECO:0000256" key="1">
    <source>
        <dbReference type="SAM" id="MobiDB-lite"/>
    </source>
</evidence>
<evidence type="ECO:0000313" key="3">
    <source>
        <dbReference type="Proteomes" id="UP000272193"/>
    </source>
</evidence>
<sequence>MPALTPKNTPEGLDAQNLTFGRDGDSRTVVVHHDCFQRPIAGQLTNAGFNTIEAAKDLHRALHTSSFPASD</sequence>
<keyword evidence="3" id="KW-1185">Reference proteome</keyword>
<comment type="caution">
    <text evidence="2">The sequence shown here is derived from an EMBL/GenBank/DDBJ whole genome shotgun (WGS) entry which is preliminary data.</text>
</comment>
<gene>
    <name evidence="2" type="ORF">EDC62_2514</name>
</gene>
<name>A0A3N4U7W1_9BURK</name>
<reference evidence="2 3" key="1">
    <citation type="submission" date="2018-11" db="EMBL/GenBank/DDBJ databases">
        <title>Genomic Encyclopedia of Type Strains, Phase IV (KMG-IV): sequencing the most valuable type-strain genomes for metagenomic binning, comparative biology and taxonomic classification.</title>
        <authorList>
            <person name="Goeker M."/>
        </authorList>
    </citation>
    <scope>NUCLEOTIDE SEQUENCE [LARGE SCALE GENOMIC DNA]</scope>
    <source>
        <strain evidence="2 3">DSM 101684</strain>
    </source>
</reference>
<dbReference type="Proteomes" id="UP000272193">
    <property type="component" value="Unassembled WGS sequence"/>
</dbReference>
<organism evidence="2 3">
    <name type="scientific">Tibeticola sediminis</name>
    <dbReference type="NCBI Taxonomy" id="1917811"/>
    <lineage>
        <taxon>Bacteria</taxon>
        <taxon>Pseudomonadati</taxon>
        <taxon>Pseudomonadota</taxon>
        <taxon>Betaproteobacteria</taxon>
        <taxon>Burkholderiales</taxon>
        <taxon>Comamonadaceae</taxon>
        <taxon>Tibeticola</taxon>
    </lineage>
</organism>
<proteinExistence type="predicted"/>